<dbReference type="GO" id="GO:0003964">
    <property type="term" value="F:RNA-directed DNA polymerase activity"/>
    <property type="evidence" value="ECO:0007669"/>
    <property type="project" value="UniProtKB-KW"/>
</dbReference>
<feature type="transmembrane region" description="Helical" evidence="2">
    <location>
        <begin position="12"/>
        <end position="30"/>
    </location>
</feature>
<feature type="transmembrane region" description="Helical" evidence="2">
    <location>
        <begin position="361"/>
        <end position="380"/>
    </location>
</feature>
<dbReference type="SUPFAM" id="SSF56672">
    <property type="entry name" value="DNA/RNA polymerases"/>
    <property type="match status" value="1"/>
</dbReference>
<protein>
    <submittedName>
        <fullName evidence="4">LINE-1 reverse transcriptase-like</fullName>
    </submittedName>
</protein>
<sequence length="1583" mass="176427">MAKPACFHWLRWHWRWLVGVLLTVLVVILYFVRPDFGAILGATWLYFMARYILKDQASPFPRRVGATLVVLMVLGSTFVMLIPWIFFGGRDGCRSFDPSMKNEFGYAFEDYWTLRSCQSAADWLMVLALAYSLIADHSPSSYVRESIRCIAFMFLSMLVRNASFAVYACSGSDENLDGVRDNVLLRDFRHLEYHLVARSTAVFSAGASLLSNVWCLQLVVARMKALEDAYGQPLGCTRFIGWSANFFVFWLFLLTLLQATSPNILLVICVLCSLDLAVLSLLIFRAYCAPLKVLRAAKMDRIEAAGPHGVSNQLEKETAFAIRVIIQAQVATLLANFSMMWHITSWGIALVTQTRGGFHAYLYGVIADTMGNTIGLLLLISSSLRFPLAEPKQNAARDAEDDSAYQREHHLGSTKMLAASGPPEPPEPDAAALSERSAWERKVKELASRRISAGQLLDFYARLGRQEDLMPHFDPAKSTTNDVVRQAIIPESRLNDQGSSLAEVFQLRLRKGVSESSWLQPAWPMRSHSAVAHSAAPKAPRMVTHHWANRFRDLVAVVLADGLGLRRWDHLAEELSNGKEEEIKARLHAQGSLGIEYWICAFCINQHASICASSRGVVDTVTGEELPSCDCATPKFFNDTPIQCELNKFDDMMAHLHRSYKHGFLQVVAVDQGFQVTVAADSAAVEGNRQRIESWRERMRLDVNQATRWVTRAVPPALFVDGDWTAPLTPQEKLEEAHGFWSRWWERDGDYDGEATAAFLHSHFPPATPCEESVLELSVEELMAVVRKQRRRATGMDGWAARQLACLPAPFWQCILRLWAAMRRHGRVPTVWKDVRVSLIPKADGSLRPLAISCVLWRTLASATCRRLRDWAGATFPDEIQGGVAGRSINSVHNHFLADLAQATGGRRPLMGIKTDIRKFFDSLRPAQTVDAAVHLGLPSTLASVIRDFYRGQQRYLVIDKVVHRTPIAVYTGLQQGCPFSVALANCVMVFWLHTIKRVSPTVSIKLFIDDRTCWDNSEQAASALQRAAKAGSEVDAHFNVRVHPDKVAAFATTAAARRALSEFSIDLGPVTDSFRLLGVYYTMKRGRVAPDNGELSNLVQVRCERVAKACRHLRMRAMILRSVVVSALTWAACWQQHRVHSRQWWQSHIEKALWAGKVPSRRSRLLSRTVIGGSMLDLEFAAAVVLLRVEWKRRALQLQNVPVQPAPRGWNKLCEKWGWSDGPELQLSTLLGLYSPRWHTIGSLLLAAEHAWQQDLWNQESRTAFEGPLGRRALVLCEHKDVAGLSNRMAFRAATAAAIDGAFLQYMGVPSTCDCGVQALSAEHLIFHCTGAPPELMQGRSLAERKLLLLAIPFDRVPGSMDVAIDDELLQVLRGALQRDEPILCATDGGCLIKPGMERWQRGAWAVVVKVGAVETVISGLLSGPEQTPAAAERMALAVLGVHVEGTGVHGHVFSDNDAAIRRLRRSWGGDFSGPLAVFWQRVAHGLRGLDASWVPSHGKCPAWQAPAGCDSLEVRRLNSLADAACSRQLKGIERQWWHDVAAYQAASAWTKTALQRLMDVSKPFTDRAVEHYGRFRAQAAL</sequence>
<keyword evidence="4" id="KW-0548">Nucleotidyltransferase</keyword>
<dbReference type="Pfam" id="PF00078">
    <property type="entry name" value="RVT_1"/>
    <property type="match status" value="1"/>
</dbReference>
<keyword evidence="2" id="KW-0812">Transmembrane</keyword>
<feature type="transmembrane region" description="Helical" evidence="2">
    <location>
        <begin position="264"/>
        <end position="288"/>
    </location>
</feature>
<feature type="domain" description="Reverse transcriptase" evidence="3">
    <location>
        <begin position="821"/>
        <end position="1082"/>
    </location>
</feature>
<dbReference type="OrthoDB" id="6779903at2759"/>
<feature type="transmembrane region" description="Helical" evidence="2">
    <location>
        <begin position="239"/>
        <end position="258"/>
    </location>
</feature>
<keyword evidence="4" id="KW-0808">Transferase</keyword>
<reference evidence="4 5" key="1">
    <citation type="submission" date="2016-02" db="EMBL/GenBank/DDBJ databases">
        <title>Genome analysis of coral dinoflagellate symbionts highlights evolutionary adaptations to a symbiotic lifestyle.</title>
        <authorList>
            <person name="Aranda M."/>
            <person name="Li Y."/>
            <person name="Liew Y.J."/>
            <person name="Baumgarten S."/>
            <person name="Simakov O."/>
            <person name="Wilson M."/>
            <person name="Piel J."/>
            <person name="Ashoor H."/>
            <person name="Bougouffa S."/>
            <person name="Bajic V.B."/>
            <person name="Ryu T."/>
            <person name="Ravasi T."/>
            <person name="Bayer T."/>
            <person name="Micklem G."/>
            <person name="Kim H."/>
            <person name="Bhak J."/>
            <person name="Lajeunesse T.C."/>
            <person name="Voolstra C.R."/>
        </authorList>
    </citation>
    <scope>NUCLEOTIDE SEQUENCE [LARGE SCALE GENOMIC DNA]</scope>
    <source>
        <strain evidence="4 5">CCMP2467</strain>
    </source>
</reference>
<dbReference type="EMBL" id="LSRX01000404">
    <property type="protein sequence ID" value="OLP98223.1"/>
    <property type="molecule type" value="Genomic_DNA"/>
</dbReference>
<keyword evidence="5" id="KW-1185">Reference proteome</keyword>
<dbReference type="Proteomes" id="UP000186817">
    <property type="component" value="Unassembled WGS sequence"/>
</dbReference>
<evidence type="ECO:0000313" key="5">
    <source>
        <dbReference type="Proteomes" id="UP000186817"/>
    </source>
</evidence>
<evidence type="ECO:0000259" key="3">
    <source>
        <dbReference type="PROSITE" id="PS50878"/>
    </source>
</evidence>
<evidence type="ECO:0000313" key="4">
    <source>
        <dbReference type="EMBL" id="OLP98223.1"/>
    </source>
</evidence>
<proteinExistence type="predicted"/>
<name>A0A1Q9DSR8_SYMMI</name>
<evidence type="ECO:0000256" key="2">
    <source>
        <dbReference type="SAM" id="Phobius"/>
    </source>
</evidence>
<keyword evidence="2" id="KW-0472">Membrane</keyword>
<accession>A0A1Q9DSR8</accession>
<dbReference type="PANTHER" id="PTHR19446">
    <property type="entry name" value="REVERSE TRANSCRIPTASES"/>
    <property type="match status" value="1"/>
</dbReference>
<feature type="transmembrane region" description="Helical" evidence="2">
    <location>
        <begin position="36"/>
        <end position="53"/>
    </location>
</feature>
<gene>
    <name evidence="4" type="ORF">AK812_SmicGene19344</name>
</gene>
<feature type="transmembrane region" description="Helical" evidence="2">
    <location>
        <begin position="195"/>
        <end position="219"/>
    </location>
</feature>
<comment type="caution">
    <text evidence="4">The sequence shown here is derived from an EMBL/GenBank/DDBJ whole genome shotgun (WGS) entry which is preliminary data.</text>
</comment>
<organism evidence="4 5">
    <name type="scientific">Symbiodinium microadriaticum</name>
    <name type="common">Dinoflagellate</name>
    <name type="synonym">Zooxanthella microadriatica</name>
    <dbReference type="NCBI Taxonomy" id="2951"/>
    <lineage>
        <taxon>Eukaryota</taxon>
        <taxon>Sar</taxon>
        <taxon>Alveolata</taxon>
        <taxon>Dinophyceae</taxon>
        <taxon>Suessiales</taxon>
        <taxon>Symbiodiniaceae</taxon>
        <taxon>Symbiodinium</taxon>
    </lineage>
</organism>
<keyword evidence="4" id="KW-0695">RNA-directed DNA polymerase</keyword>
<feature type="region of interest" description="Disordered" evidence="1">
    <location>
        <begin position="416"/>
        <end position="435"/>
    </location>
</feature>
<feature type="transmembrane region" description="Helical" evidence="2">
    <location>
        <begin position="65"/>
        <end position="87"/>
    </location>
</feature>
<evidence type="ECO:0000256" key="1">
    <source>
        <dbReference type="SAM" id="MobiDB-lite"/>
    </source>
</evidence>
<dbReference type="InterPro" id="IPR043502">
    <property type="entry name" value="DNA/RNA_pol_sf"/>
</dbReference>
<dbReference type="InterPro" id="IPR000477">
    <property type="entry name" value="RT_dom"/>
</dbReference>
<dbReference type="PROSITE" id="PS50878">
    <property type="entry name" value="RT_POL"/>
    <property type="match status" value="1"/>
</dbReference>
<keyword evidence="2" id="KW-1133">Transmembrane helix</keyword>